<dbReference type="Pfam" id="PF13302">
    <property type="entry name" value="Acetyltransf_3"/>
    <property type="match status" value="1"/>
</dbReference>
<dbReference type="GO" id="GO:0016747">
    <property type="term" value="F:acyltransferase activity, transferring groups other than amino-acyl groups"/>
    <property type="evidence" value="ECO:0007669"/>
    <property type="project" value="InterPro"/>
</dbReference>
<dbReference type="InterPro" id="IPR051531">
    <property type="entry name" value="N-acetyltransferase"/>
</dbReference>
<protein>
    <submittedName>
        <fullName evidence="2">GNAT family N-acetyltransferase</fullName>
    </submittedName>
</protein>
<dbReference type="InterPro" id="IPR016181">
    <property type="entry name" value="Acyl_CoA_acyltransferase"/>
</dbReference>
<dbReference type="SUPFAM" id="SSF55729">
    <property type="entry name" value="Acyl-CoA N-acyltransferases (Nat)"/>
    <property type="match status" value="1"/>
</dbReference>
<dbReference type="EMBL" id="JAOVZO020000009">
    <property type="protein sequence ID" value="MDC8012458.1"/>
    <property type="molecule type" value="Genomic_DNA"/>
</dbReference>
<proteinExistence type="predicted"/>
<comment type="caution">
    <text evidence="2">The sequence shown here is derived from an EMBL/GenBank/DDBJ whole genome shotgun (WGS) entry which is preliminary data.</text>
</comment>
<evidence type="ECO:0000313" key="2">
    <source>
        <dbReference type="EMBL" id="MDC8012458.1"/>
    </source>
</evidence>
<evidence type="ECO:0000259" key="1">
    <source>
        <dbReference type="PROSITE" id="PS51186"/>
    </source>
</evidence>
<dbReference type="Gene3D" id="3.40.630.30">
    <property type="match status" value="1"/>
</dbReference>
<dbReference type="PROSITE" id="PS51186">
    <property type="entry name" value="GNAT"/>
    <property type="match status" value="1"/>
</dbReference>
<dbReference type="PANTHER" id="PTHR43792:SF1">
    <property type="entry name" value="N-ACETYLTRANSFERASE DOMAIN-CONTAINING PROTEIN"/>
    <property type="match status" value="1"/>
</dbReference>
<dbReference type="RefSeq" id="WP_263542061.1">
    <property type="nucleotide sequence ID" value="NZ_JAOVZO020000009.1"/>
</dbReference>
<keyword evidence="3" id="KW-1185">Reference proteome</keyword>
<dbReference type="AlphaFoldDB" id="A0A9X3YKH1"/>
<evidence type="ECO:0000313" key="3">
    <source>
        <dbReference type="Proteomes" id="UP001139971"/>
    </source>
</evidence>
<sequence length="174" mass="19074">MTVLSTARLDLAELTHDDAEFIFGLVNEPSWLANIGDRGVRTLDDARAYLTNGPMAMYARHGYGLWRVARRDDGAVVGICGLLKRDTLPDADIGFAFLPAYWGEGYAREAAEATLRYGFDTQRMPRIVAIVSPGNAASIRLLERLGFAFERALTDPPYDGKTLLYAKQSGSASP</sequence>
<feature type="domain" description="N-acetyltransferase" evidence="1">
    <location>
        <begin position="9"/>
        <end position="170"/>
    </location>
</feature>
<organism evidence="2 3">
    <name type="scientific">Tahibacter soli</name>
    <dbReference type="NCBI Taxonomy" id="2983605"/>
    <lineage>
        <taxon>Bacteria</taxon>
        <taxon>Pseudomonadati</taxon>
        <taxon>Pseudomonadota</taxon>
        <taxon>Gammaproteobacteria</taxon>
        <taxon>Lysobacterales</taxon>
        <taxon>Rhodanobacteraceae</taxon>
        <taxon>Tahibacter</taxon>
    </lineage>
</organism>
<dbReference type="InterPro" id="IPR000182">
    <property type="entry name" value="GNAT_dom"/>
</dbReference>
<name>A0A9X3YKH1_9GAMM</name>
<reference evidence="2" key="1">
    <citation type="submission" date="2023-02" db="EMBL/GenBank/DDBJ databases">
        <title>Tahibacter soli sp. nov. isolated from soil.</title>
        <authorList>
            <person name="Baek J.H."/>
            <person name="Lee J.K."/>
            <person name="Choi D.G."/>
            <person name="Jeon C.O."/>
        </authorList>
    </citation>
    <scope>NUCLEOTIDE SEQUENCE</scope>
    <source>
        <strain evidence="2">BL</strain>
    </source>
</reference>
<accession>A0A9X3YKH1</accession>
<dbReference type="Proteomes" id="UP001139971">
    <property type="component" value="Unassembled WGS sequence"/>
</dbReference>
<gene>
    <name evidence="2" type="ORF">OD750_007855</name>
</gene>
<dbReference type="PANTHER" id="PTHR43792">
    <property type="entry name" value="GNAT FAMILY, PUTATIVE (AFU_ORTHOLOGUE AFUA_3G00765)-RELATED-RELATED"/>
    <property type="match status" value="1"/>
</dbReference>